<proteinExistence type="predicted"/>
<feature type="region of interest" description="Disordered" evidence="1">
    <location>
        <begin position="169"/>
        <end position="193"/>
    </location>
</feature>
<gene>
    <name evidence="2" type="ORF">HNAJ_LOCUS9335</name>
</gene>
<dbReference type="Proteomes" id="UP000278807">
    <property type="component" value="Unassembled WGS sequence"/>
</dbReference>
<evidence type="ECO:0000256" key="1">
    <source>
        <dbReference type="SAM" id="MobiDB-lite"/>
    </source>
</evidence>
<dbReference type="OrthoDB" id="10567617at2759"/>
<sequence>MVDSYCKHRNRIYQRRESHSPRHRQHIHKSTTKSLTRNYYSGSGDYSYQSPERQHQILCYNEDRKNKPSGRRNSRHYMDNFYRYGFDSDESETSSYSSTNSTDTYYERIPRYDRKYARRRSRRSSHRTLRSKSIITPGCRGCQQQAVMPNVCPHVDEQRKISASYDTLKQANSRHKQRHHHHKQHSESQQASENILQTKEFGELKRAVYNIINGFTRSLRNHEWYPDLDNFGANKNGKNKGRESDWVQIY</sequence>
<accession>A0A0R3TPE5</accession>
<dbReference type="WBParaSite" id="HNAJ_0000934001-mRNA-1">
    <property type="protein sequence ID" value="HNAJ_0000934001-mRNA-1"/>
    <property type="gene ID" value="HNAJ_0000934001"/>
</dbReference>
<keyword evidence="3" id="KW-1185">Reference proteome</keyword>
<feature type="compositionally biased region" description="Basic residues" evidence="1">
    <location>
        <begin position="172"/>
        <end position="184"/>
    </location>
</feature>
<dbReference type="EMBL" id="UZAE01012576">
    <property type="protein sequence ID" value="VDO05770.1"/>
    <property type="molecule type" value="Genomic_DNA"/>
</dbReference>
<organism evidence="4">
    <name type="scientific">Rodentolepis nana</name>
    <name type="common">Dwarf tapeworm</name>
    <name type="synonym">Hymenolepis nana</name>
    <dbReference type="NCBI Taxonomy" id="102285"/>
    <lineage>
        <taxon>Eukaryota</taxon>
        <taxon>Metazoa</taxon>
        <taxon>Spiralia</taxon>
        <taxon>Lophotrochozoa</taxon>
        <taxon>Platyhelminthes</taxon>
        <taxon>Cestoda</taxon>
        <taxon>Eucestoda</taxon>
        <taxon>Cyclophyllidea</taxon>
        <taxon>Hymenolepididae</taxon>
        <taxon>Rodentolepis</taxon>
    </lineage>
</organism>
<protein>
    <submittedName>
        <fullName evidence="2 4">Uncharacterized protein</fullName>
    </submittedName>
</protein>
<feature type="compositionally biased region" description="Low complexity" evidence="1">
    <location>
        <begin position="39"/>
        <end position="50"/>
    </location>
</feature>
<feature type="compositionally biased region" description="Basic residues" evidence="1">
    <location>
        <begin position="21"/>
        <end position="31"/>
    </location>
</feature>
<name>A0A0R3TPE5_RODNA</name>
<feature type="region of interest" description="Disordered" evidence="1">
    <location>
        <begin position="1"/>
        <end position="52"/>
    </location>
</feature>
<reference evidence="4" key="1">
    <citation type="submission" date="2017-02" db="UniProtKB">
        <authorList>
            <consortium name="WormBaseParasite"/>
        </authorList>
    </citation>
    <scope>IDENTIFICATION</scope>
</reference>
<dbReference type="AlphaFoldDB" id="A0A0R3TPE5"/>
<reference evidence="2 3" key="2">
    <citation type="submission" date="2018-11" db="EMBL/GenBank/DDBJ databases">
        <authorList>
            <consortium name="Pathogen Informatics"/>
        </authorList>
    </citation>
    <scope>NUCLEOTIDE SEQUENCE [LARGE SCALE GENOMIC DNA]</scope>
</reference>
<evidence type="ECO:0000313" key="4">
    <source>
        <dbReference type="WBParaSite" id="HNAJ_0000934001-mRNA-1"/>
    </source>
</evidence>
<evidence type="ECO:0000313" key="3">
    <source>
        <dbReference type="Proteomes" id="UP000278807"/>
    </source>
</evidence>
<evidence type="ECO:0000313" key="2">
    <source>
        <dbReference type="EMBL" id="VDO05770.1"/>
    </source>
</evidence>